<gene>
    <name evidence="1" type="ORF">L3Q82_008191</name>
</gene>
<organism evidence="1 2">
    <name type="scientific">Scortum barcoo</name>
    <name type="common">barcoo grunter</name>
    <dbReference type="NCBI Taxonomy" id="214431"/>
    <lineage>
        <taxon>Eukaryota</taxon>
        <taxon>Metazoa</taxon>
        <taxon>Chordata</taxon>
        <taxon>Craniata</taxon>
        <taxon>Vertebrata</taxon>
        <taxon>Euteleostomi</taxon>
        <taxon>Actinopterygii</taxon>
        <taxon>Neopterygii</taxon>
        <taxon>Teleostei</taxon>
        <taxon>Neoteleostei</taxon>
        <taxon>Acanthomorphata</taxon>
        <taxon>Eupercaria</taxon>
        <taxon>Centrarchiformes</taxon>
        <taxon>Terapontoidei</taxon>
        <taxon>Terapontidae</taxon>
        <taxon>Scortum</taxon>
    </lineage>
</organism>
<proteinExistence type="predicted"/>
<protein>
    <submittedName>
        <fullName evidence="1">Uncharacterized protein</fullName>
    </submittedName>
</protein>
<name>A0ACB8WH05_9TELE</name>
<reference evidence="1" key="1">
    <citation type="submission" date="2022-04" db="EMBL/GenBank/DDBJ databases">
        <title>Jade perch genome.</title>
        <authorList>
            <person name="Chao B."/>
        </authorList>
    </citation>
    <scope>NUCLEOTIDE SEQUENCE</scope>
    <source>
        <strain evidence="1">CB-2022</strain>
    </source>
</reference>
<accession>A0ACB8WH05</accession>
<sequence length="203" mass="22739">MDSQDYGEAPPNKYSAIKPSIENGTLTVKDLTLEDSGVYFCAVYVWVLRSVSLSLTSSKELWVHILGLEVPGVSLEVQVHQSPSEVIKKAGGDVQLVCTHEQSDYRVMLWYQQSPGDKALKLIGYGYVQFTNDSVEETFRKHFKLAGDLESNKIKNGSLYITDLKALEHTATYFCAAREAQHIKHPPALDKNLFTPLTSKKWA</sequence>
<dbReference type="Proteomes" id="UP000831701">
    <property type="component" value="Chromosome 9"/>
</dbReference>
<evidence type="ECO:0000313" key="1">
    <source>
        <dbReference type="EMBL" id="KAI3367121.1"/>
    </source>
</evidence>
<dbReference type="EMBL" id="CM041539">
    <property type="protein sequence ID" value="KAI3367121.1"/>
    <property type="molecule type" value="Genomic_DNA"/>
</dbReference>
<evidence type="ECO:0000313" key="2">
    <source>
        <dbReference type="Proteomes" id="UP000831701"/>
    </source>
</evidence>
<comment type="caution">
    <text evidence="1">The sequence shown here is derived from an EMBL/GenBank/DDBJ whole genome shotgun (WGS) entry which is preliminary data.</text>
</comment>
<keyword evidence="2" id="KW-1185">Reference proteome</keyword>